<evidence type="ECO:0000259" key="3">
    <source>
        <dbReference type="Pfam" id="PF22862"/>
    </source>
</evidence>
<sequence length="296" mass="31385">MAALSSIGIGSTLNVSVAAANGDNPDPVSIYHGEKKKQVAHAIAKTDEFKQLRQKAEELGYSFSWEKTELNVGGVDAENFKREVASYELQDADENTRAGIILGWHSESHETVVAELDIEHYHKDGVFKKLERYDLMGTNSSGAAPSVASNGPKEADGEFTKTTAEPNEKAVRTLINDLSEGQSTQGVSTQDVSTQIDYPDLPDVLNISSCSGCYYASKLICRNVCGAFGGFLCGLLGISVVGGIGCVTFVKIVCKVAEKASGCGDDLAATICKSSGLDVCGPNESGDIIDVDIPYI</sequence>
<evidence type="ECO:0000256" key="1">
    <source>
        <dbReference type="SAM" id="MobiDB-lite"/>
    </source>
</evidence>
<feature type="domain" description="Halocin C8-like N-terminal" evidence="3">
    <location>
        <begin position="30"/>
        <end position="135"/>
    </location>
</feature>
<dbReference type="InterPro" id="IPR055022">
    <property type="entry name" value="Hac8-like_N"/>
</dbReference>
<evidence type="ECO:0000313" key="7">
    <source>
        <dbReference type="Proteomes" id="UP000323075"/>
    </source>
</evidence>
<dbReference type="GeneID" id="62888233"/>
<dbReference type="Pfam" id="PF22862">
    <property type="entry name" value="Hac8_like_N"/>
    <property type="match status" value="1"/>
</dbReference>
<proteinExistence type="predicted"/>
<dbReference type="EMBL" id="CP038632">
    <property type="protein sequence ID" value="QCC46087.1"/>
    <property type="molecule type" value="Genomic_DNA"/>
</dbReference>
<dbReference type="NCBIfam" id="TIGR04449">
    <property type="entry name" value="halocin_C8_dom"/>
    <property type="match status" value="1"/>
</dbReference>
<dbReference type="Proteomes" id="UP000296216">
    <property type="component" value="Plasmid pHSAL1"/>
</dbReference>
<feature type="transmembrane region" description="Helical" evidence="2">
    <location>
        <begin position="227"/>
        <end position="250"/>
    </location>
</feature>
<evidence type="ECO:0000313" key="4">
    <source>
        <dbReference type="EMBL" id="QCC46087.1"/>
    </source>
</evidence>
<keyword evidence="2" id="KW-0812">Transmembrane</keyword>
<geneLocation type="plasmid" evidence="4">
    <name>pHSAL1</name>
</geneLocation>
<keyword evidence="4" id="KW-0614">Plasmid</keyword>
<reference evidence="4" key="3">
    <citation type="journal article" name="MicrobiologyOpen">
        <title>Whole-genome comparison between the type strain of Halobacterium salinarum (DSM 3754(T)) and the laboratory strains R1 and NRC-1.</title>
        <authorList>
            <person name="Pfeiffer F."/>
            <person name="Losensky G."/>
            <person name="Marchfelder A."/>
            <person name="Habermann B."/>
            <person name="Dyall-Smith M."/>
        </authorList>
    </citation>
    <scope>NUCLEOTIDE SEQUENCE</scope>
    <source>
        <strain evidence="4">91-R6</strain>
    </source>
</reference>
<evidence type="ECO:0000313" key="6">
    <source>
        <dbReference type="Proteomes" id="UP000296216"/>
    </source>
</evidence>
<dbReference type="AlphaFoldDB" id="A0A4D6GZZ5"/>
<organism evidence="4 6">
    <name type="scientific">Halobacterium salinarum (strain ATCC 33171 / DSM 3754 / JCM 8978 / NBRC 102687 / NCIMB 764 / 91-R6)</name>
    <dbReference type="NCBI Taxonomy" id="2597657"/>
    <lineage>
        <taxon>Archaea</taxon>
        <taxon>Methanobacteriati</taxon>
        <taxon>Methanobacteriota</taxon>
        <taxon>Stenosarchaea group</taxon>
        <taxon>Halobacteria</taxon>
        <taxon>Halobacteriales</taxon>
        <taxon>Halobacteriaceae</taxon>
        <taxon>Halobacterium</taxon>
    </lineage>
</organism>
<dbReference type="EMBL" id="VRYN01000036">
    <property type="protein sequence ID" value="TYO70007.1"/>
    <property type="molecule type" value="Genomic_DNA"/>
</dbReference>
<dbReference type="RefSeq" id="WP_136361702.1">
    <property type="nucleotide sequence ID" value="NZ_VRYN01000036.1"/>
</dbReference>
<geneLocation type="plasmid" evidence="6">
    <name>phsal1</name>
</geneLocation>
<keyword evidence="2" id="KW-0472">Membrane</keyword>
<gene>
    <name evidence="5" type="ORF">APQ99_02475</name>
    <name evidence="4" type="ORF">HBSAL_12585</name>
</gene>
<keyword evidence="2" id="KW-1133">Transmembrane helix</keyword>
<accession>A0A4D6GZZ5</accession>
<feature type="region of interest" description="Disordered" evidence="1">
    <location>
        <begin position="141"/>
        <end position="163"/>
    </location>
</feature>
<evidence type="ECO:0000313" key="5">
    <source>
        <dbReference type="EMBL" id="TYO70007.1"/>
    </source>
</evidence>
<dbReference type="Proteomes" id="UP000323075">
    <property type="component" value="Unassembled WGS sequence"/>
</dbReference>
<evidence type="ECO:0000256" key="2">
    <source>
        <dbReference type="SAM" id="Phobius"/>
    </source>
</evidence>
<dbReference type="InterPro" id="IPR031033">
    <property type="entry name" value="Halocin_C8_dom"/>
</dbReference>
<protein>
    <submittedName>
        <fullName evidence="5">Halocin C8-like bacteriocin domain-containing protein</fullName>
    </submittedName>
    <submittedName>
        <fullName evidence="4">Putative halocin</fullName>
    </submittedName>
</protein>
<reference evidence="5 7" key="2">
    <citation type="submission" date="2019-07" db="EMBL/GenBank/DDBJ databases">
        <title>Genomic Encyclopedia of Archaeal and Bacterial Type Strains, Phase II (KMG-II): from individual species to whole genera.</title>
        <authorList>
            <person name="Goeker M."/>
        </authorList>
    </citation>
    <scope>NUCLEOTIDE SEQUENCE [LARGE SCALE GENOMIC DNA]</scope>
    <source>
        <strain evidence="5 7">DSM 3754</strain>
    </source>
</reference>
<name>A0A4D6GZZ5_HALS9</name>
<reference evidence="4 6" key="1">
    <citation type="journal article" date="2019" name="Microbiol. Resour. Announc.">
        <title>The Genome Sequence of the Halobacterium salinarum Type Strain Is Closely Related to That of Laboratory Strains NRC-1 and R1.</title>
        <authorList>
            <person name="Pfeiffer F."/>
            <person name="Marchfelder A."/>
            <person name="Habermann B."/>
            <person name="Dyall-Smith M.L."/>
        </authorList>
    </citation>
    <scope>NUCLEOTIDE SEQUENCE [LARGE SCALE GENOMIC DNA]</scope>
    <source>
        <strain evidence="4">91-R6</strain>
        <strain evidence="6">ATCC 33171 / DSM 3754 / JCM 8978 / NBRC 102687 / NCIMB 764 / 91-R6</strain>
        <plasmid evidence="6">phsal1</plasmid>
    </source>
</reference>